<evidence type="ECO:0000313" key="6">
    <source>
        <dbReference type="Proteomes" id="UP000663829"/>
    </source>
</evidence>
<dbReference type="PANTHER" id="PTHR24198">
    <property type="entry name" value="ANKYRIN REPEAT AND PROTEIN KINASE DOMAIN-CONTAINING PROTEIN"/>
    <property type="match status" value="1"/>
</dbReference>
<evidence type="ECO:0000313" key="5">
    <source>
        <dbReference type="EMBL" id="CAF3938936.1"/>
    </source>
</evidence>
<keyword evidence="1" id="KW-0677">Repeat</keyword>
<dbReference type="AlphaFoldDB" id="A0A814ULA3"/>
<sequence>MKLLIENYNANIHITDNMGWTILWHLVHCLNEKSLLYLCKRMNNISIEINRSDKHGVTPLHAAAAFKALTIVKILVDYGANVNAVDNNNSTPLHYAYHRATPDIVNILLQADSDSFKKDSNEMTPVEIIFTLRNFPIINVDLSLIIYILLVYQLMKYVDDICSYLSQMIHVNGIGQLPILDEIDQLTHDIELFVEQLCTFIGNVDSRFKGKLIKSGSFYEQTKNGDPDEYDFMIDLEYRCLSIYGLSHRNKISQIYPTSKYASCELLCKWFGSYYKQLMISIDLVPAIKLTKHPSTINLRKKISFTDSLYVVVKHDSWRLSFSCIEKTIMQTLSSEDKNTYLAAKIMLHPMICPSVAATWDSGTLFNDKNSSKQIVSGVVDINHSLEPLLNESVQVADDILVWQSLLPKRSYEQTSRQILSTCKNDTNYDLCKTILPCNLISSYTLKIILFNMRKRMNGQITPRMLFNELYTCCNTPILSVVDDGRGGDGAESLRGDPREVDFSKFDEVRSDNEAGKAAAESVWHCIVTIAGTPTPGAVSFLQ</sequence>
<organism evidence="4 6">
    <name type="scientific">Didymodactylos carnosus</name>
    <dbReference type="NCBI Taxonomy" id="1234261"/>
    <lineage>
        <taxon>Eukaryota</taxon>
        <taxon>Metazoa</taxon>
        <taxon>Spiralia</taxon>
        <taxon>Gnathifera</taxon>
        <taxon>Rotifera</taxon>
        <taxon>Eurotatoria</taxon>
        <taxon>Bdelloidea</taxon>
        <taxon>Philodinida</taxon>
        <taxon>Philodinidae</taxon>
        <taxon>Didymodactylos</taxon>
    </lineage>
</organism>
<dbReference type="EMBL" id="CAJNOQ010007651">
    <property type="protein sequence ID" value="CAF1175005.1"/>
    <property type="molecule type" value="Genomic_DNA"/>
</dbReference>
<reference evidence="4" key="1">
    <citation type="submission" date="2021-02" db="EMBL/GenBank/DDBJ databases">
        <authorList>
            <person name="Nowell W R."/>
        </authorList>
    </citation>
    <scope>NUCLEOTIDE SEQUENCE</scope>
</reference>
<evidence type="ECO:0000313" key="4">
    <source>
        <dbReference type="EMBL" id="CAF1175005.1"/>
    </source>
</evidence>
<dbReference type="PROSITE" id="PS50088">
    <property type="entry name" value="ANK_REPEAT"/>
    <property type="match status" value="2"/>
</dbReference>
<gene>
    <name evidence="4" type="ORF">GPM918_LOCUS22390</name>
    <name evidence="5" type="ORF">SRO942_LOCUS22388</name>
</gene>
<name>A0A814ULA3_9BILA</name>
<feature type="repeat" description="ANK" evidence="3">
    <location>
        <begin position="88"/>
        <end position="120"/>
    </location>
</feature>
<protein>
    <submittedName>
        <fullName evidence="4">Uncharacterized protein</fullName>
    </submittedName>
</protein>
<dbReference type="OrthoDB" id="194358at2759"/>
<proteinExistence type="predicted"/>
<dbReference type="Gene3D" id="3.30.460.90">
    <property type="match status" value="1"/>
</dbReference>
<dbReference type="SMART" id="SM00248">
    <property type="entry name" value="ANK"/>
    <property type="match status" value="3"/>
</dbReference>
<accession>A0A814ULA3</accession>
<keyword evidence="6" id="KW-1185">Reference proteome</keyword>
<evidence type="ECO:0000256" key="2">
    <source>
        <dbReference type="ARBA" id="ARBA00023043"/>
    </source>
</evidence>
<dbReference type="Pfam" id="PF13857">
    <property type="entry name" value="Ank_5"/>
    <property type="match status" value="1"/>
</dbReference>
<evidence type="ECO:0000256" key="1">
    <source>
        <dbReference type="ARBA" id="ARBA00022737"/>
    </source>
</evidence>
<comment type="caution">
    <text evidence="4">The sequence shown here is derived from an EMBL/GenBank/DDBJ whole genome shotgun (WGS) entry which is preliminary data.</text>
</comment>
<dbReference type="SUPFAM" id="SSF48403">
    <property type="entry name" value="Ankyrin repeat"/>
    <property type="match status" value="1"/>
</dbReference>
<evidence type="ECO:0000256" key="3">
    <source>
        <dbReference type="PROSITE-ProRule" id="PRU00023"/>
    </source>
</evidence>
<dbReference type="Gene3D" id="1.25.40.20">
    <property type="entry name" value="Ankyrin repeat-containing domain"/>
    <property type="match status" value="1"/>
</dbReference>
<dbReference type="PROSITE" id="PS50297">
    <property type="entry name" value="ANK_REP_REGION"/>
    <property type="match status" value="2"/>
</dbReference>
<dbReference type="PANTHER" id="PTHR24198:SF165">
    <property type="entry name" value="ANKYRIN REPEAT-CONTAINING PROTEIN-RELATED"/>
    <property type="match status" value="1"/>
</dbReference>
<dbReference type="InterPro" id="IPR036770">
    <property type="entry name" value="Ankyrin_rpt-contain_sf"/>
</dbReference>
<keyword evidence="2 3" id="KW-0040">ANK repeat</keyword>
<feature type="repeat" description="ANK" evidence="3">
    <location>
        <begin position="55"/>
        <end position="87"/>
    </location>
</feature>
<dbReference type="InterPro" id="IPR002110">
    <property type="entry name" value="Ankyrin_rpt"/>
</dbReference>
<dbReference type="Proteomes" id="UP000663829">
    <property type="component" value="Unassembled WGS sequence"/>
</dbReference>
<dbReference type="Proteomes" id="UP000681722">
    <property type="component" value="Unassembled WGS sequence"/>
</dbReference>
<dbReference type="EMBL" id="CAJOBC010007651">
    <property type="protein sequence ID" value="CAF3938936.1"/>
    <property type="molecule type" value="Genomic_DNA"/>
</dbReference>